<dbReference type="InterPro" id="IPR043128">
    <property type="entry name" value="Rev_trsase/Diguanyl_cyclase"/>
</dbReference>
<dbReference type="OrthoDB" id="5571399at2"/>
<dbReference type="Gene3D" id="3.30.450.40">
    <property type="match status" value="1"/>
</dbReference>
<proteinExistence type="predicted"/>
<dbReference type="PROSITE" id="PS50887">
    <property type="entry name" value="GGDEF"/>
    <property type="match status" value="1"/>
</dbReference>
<dbReference type="AlphaFoldDB" id="A0A158EU87"/>
<sequence length="327" mass="36743">MLVPPKLQNENARLATLRSLNILDTAPEERFDRLTRLAKRLFGVPIAVVSLVDENRQWFKSCVGLDATETPRDVSFCAHAIAHDDILMIPDARADERFHDNPLVTHEPGIRFYAGCPLTVPNGAKLGTLCLIDVRPRELDDEDRALLHDLARMAEQEIAAVHLATMDELTMLSNRRGFEALAQHALNVCKRLDKHASLLFFDLNDFKPINDTYGHAEGDRALATFADVLRNALRESDVIGRIGGDEFVALLTDAQPAETPKVIERLQQALDENNAEAQRGYDIRFSVGHTDFDPQRHASIADLLEVSDRRMYEHKQSQKSARGNARH</sequence>
<dbReference type="RefSeq" id="WP_087654218.1">
    <property type="nucleotide sequence ID" value="NZ_FCOL02000001.1"/>
</dbReference>
<dbReference type="SMART" id="SM00267">
    <property type="entry name" value="GGDEF"/>
    <property type="match status" value="1"/>
</dbReference>
<accession>A0A158EU87</accession>
<dbReference type="GO" id="GO:0003824">
    <property type="term" value="F:catalytic activity"/>
    <property type="evidence" value="ECO:0007669"/>
    <property type="project" value="UniProtKB-ARBA"/>
</dbReference>
<evidence type="ECO:0000259" key="1">
    <source>
        <dbReference type="PROSITE" id="PS50887"/>
    </source>
</evidence>
<feature type="domain" description="GGDEF" evidence="1">
    <location>
        <begin position="194"/>
        <end position="327"/>
    </location>
</feature>
<reference evidence="2" key="1">
    <citation type="submission" date="2016-01" db="EMBL/GenBank/DDBJ databases">
        <authorList>
            <person name="Peeters C."/>
        </authorList>
    </citation>
    <scope>NUCLEOTIDE SEQUENCE [LARGE SCALE GENOMIC DNA]</scope>
    <source>
        <strain evidence="2">LMG 22937</strain>
    </source>
</reference>
<dbReference type="SUPFAM" id="SSF55781">
    <property type="entry name" value="GAF domain-like"/>
    <property type="match status" value="1"/>
</dbReference>
<dbReference type="PANTHER" id="PTHR43102:SF2">
    <property type="entry name" value="GAF DOMAIN-CONTAINING PROTEIN"/>
    <property type="match status" value="1"/>
</dbReference>
<comment type="caution">
    <text evidence="2">The sequence shown here is derived from an EMBL/GenBank/DDBJ whole genome shotgun (WGS) entry which is preliminary data.</text>
</comment>
<dbReference type="EMBL" id="FCOL02000001">
    <property type="protein sequence ID" value="SAL10649.1"/>
    <property type="molecule type" value="Genomic_DNA"/>
</dbReference>
<dbReference type="InterPro" id="IPR000160">
    <property type="entry name" value="GGDEF_dom"/>
</dbReference>
<dbReference type="InterPro" id="IPR029016">
    <property type="entry name" value="GAF-like_dom_sf"/>
</dbReference>
<evidence type="ECO:0000313" key="2">
    <source>
        <dbReference type="EMBL" id="SAL10649.1"/>
    </source>
</evidence>
<dbReference type="Proteomes" id="UP000054925">
    <property type="component" value="Unassembled WGS sequence"/>
</dbReference>
<dbReference type="InterPro" id="IPR029787">
    <property type="entry name" value="Nucleotide_cyclase"/>
</dbReference>
<keyword evidence="3" id="KW-1185">Reference proteome</keyword>
<name>A0A158EU87_9BURK</name>
<dbReference type="CDD" id="cd01949">
    <property type="entry name" value="GGDEF"/>
    <property type="match status" value="1"/>
</dbReference>
<dbReference type="SUPFAM" id="SSF55073">
    <property type="entry name" value="Nucleotide cyclase"/>
    <property type="match status" value="1"/>
</dbReference>
<dbReference type="PANTHER" id="PTHR43102">
    <property type="entry name" value="SLR1143 PROTEIN"/>
    <property type="match status" value="1"/>
</dbReference>
<gene>
    <name evidence="2" type="ORF">AWB67_00038</name>
</gene>
<dbReference type="Gene3D" id="3.30.70.270">
    <property type="match status" value="1"/>
</dbReference>
<dbReference type="SMART" id="SM00065">
    <property type="entry name" value="GAF"/>
    <property type="match status" value="1"/>
</dbReference>
<dbReference type="FunFam" id="3.30.70.270:FF:000001">
    <property type="entry name" value="Diguanylate cyclase domain protein"/>
    <property type="match status" value="1"/>
</dbReference>
<dbReference type="NCBIfam" id="TIGR00254">
    <property type="entry name" value="GGDEF"/>
    <property type="match status" value="1"/>
</dbReference>
<dbReference type="InterPro" id="IPR003018">
    <property type="entry name" value="GAF"/>
</dbReference>
<evidence type="ECO:0000313" key="3">
    <source>
        <dbReference type="Proteomes" id="UP000054925"/>
    </source>
</evidence>
<organism evidence="2 3">
    <name type="scientific">Caballeronia terrestris</name>
    <dbReference type="NCBI Taxonomy" id="1226301"/>
    <lineage>
        <taxon>Bacteria</taxon>
        <taxon>Pseudomonadati</taxon>
        <taxon>Pseudomonadota</taxon>
        <taxon>Betaproteobacteria</taxon>
        <taxon>Burkholderiales</taxon>
        <taxon>Burkholderiaceae</taxon>
        <taxon>Caballeronia</taxon>
    </lineage>
</organism>
<dbReference type="Pfam" id="PF01590">
    <property type="entry name" value="GAF"/>
    <property type="match status" value="1"/>
</dbReference>
<protein>
    <submittedName>
        <fullName evidence="2">Diguanylate cyclase</fullName>
    </submittedName>
</protein>
<dbReference type="Pfam" id="PF00990">
    <property type="entry name" value="GGDEF"/>
    <property type="match status" value="1"/>
</dbReference>